<organism evidence="4 5">
    <name type="scientific">Lomentospora prolificans</name>
    <dbReference type="NCBI Taxonomy" id="41688"/>
    <lineage>
        <taxon>Eukaryota</taxon>
        <taxon>Fungi</taxon>
        <taxon>Dikarya</taxon>
        <taxon>Ascomycota</taxon>
        <taxon>Pezizomycotina</taxon>
        <taxon>Sordariomycetes</taxon>
        <taxon>Hypocreomycetidae</taxon>
        <taxon>Microascales</taxon>
        <taxon>Microascaceae</taxon>
        <taxon>Lomentospora</taxon>
    </lineage>
</organism>
<evidence type="ECO:0000256" key="1">
    <source>
        <dbReference type="ARBA" id="ARBA00006328"/>
    </source>
</evidence>
<keyword evidence="5" id="KW-1185">Reference proteome</keyword>
<feature type="domain" description="NmrA-like" evidence="3">
    <location>
        <begin position="3"/>
        <end position="258"/>
    </location>
</feature>
<dbReference type="SUPFAM" id="SSF51735">
    <property type="entry name" value="NAD(P)-binding Rossmann-fold domains"/>
    <property type="match status" value="1"/>
</dbReference>
<name>A0A2N3MXG7_9PEZI</name>
<dbReference type="PANTHER" id="PTHR42748">
    <property type="entry name" value="NITROGEN METABOLITE REPRESSION PROTEIN NMRA FAMILY MEMBER"/>
    <property type="match status" value="1"/>
</dbReference>
<dbReference type="AlphaFoldDB" id="A0A2N3MXG7"/>
<dbReference type="Gene3D" id="3.40.50.720">
    <property type="entry name" value="NAD(P)-binding Rossmann-like Domain"/>
    <property type="match status" value="1"/>
</dbReference>
<dbReference type="PANTHER" id="PTHR42748:SF28">
    <property type="entry name" value="NMRA-LIKE DOMAIN-CONTAINING PROTEIN"/>
    <property type="match status" value="1"/>
</dbReference>
<dbReference type="EMBL" id="NLAX01001623">
    <property type="protein sequence ID" value="PKS04868.1"/>
    <property type="molecule type" value="Genomic_DNA"/>
</dbReference>
<dbReference type="InParanoid" id="A0A2N3MXG7"/>
<reference evidence="4 5" key="1">
    <citation type="journal article" date="2017" name="G3 (Bethesda)">
        <title>First Draft Genome Sequence of the Pathogenic Fungus Lomentospora prolificans (Formerly Scedosporium prolificans).</title>
        <authorList>
            <person name="Luo R."/>
            <person name="Zimin A."/>
            <person name="Workman R."/>
            <person name="Fan Y."/>
            <person name="Pertea G."/>
            <person name="Grossman N."/>
            <person name="Wear M.P."/>
            <person name="Jia B."/>
            <person name="Miller H."/>
            <person name="Casadevall A."/>
            <person name="Timp W."/>
            <person name="Zhang S.X."/>
            <person name="Salzberg S.L."/>
        </authorList>
    </citation>
    <scope>NUCLEOTIDE SEQUENCE [LARGE SCALE GENOMIC DNA]</scope>
    <source>
        <strain evidence="4 5">JHH-5317</strain>
    </source>
</reference>
<dbReference type="Proteomes" id="UP000233524">
    <property type="component" value="Unassembled WGS sequence"/>
</dbReference>
<keyword evidence="2" id="KW-0521">NADP</keyword>
<evidence type="ECO:0000256" key="2">
    <source>
        <dbReference type="ARBA" id="ARBA00022857"/>
    </source>
</evidence>
<evidence type="ECO:0000313" key="4">
    <source>
        <dbReference type="EMBL" id="PKS04868.1"/>
    </source>
</evidence>
<dbReference type="InterPro" id="IPR008030">
    <property type="entry name" value="NmrA-like"/>
</dbReference>
<dbReference type="InterPro" id="IPR036291">
    <property type="entry name" value="NAD(P)-bd_dom_sf"/>
</dbReference>
<sequence length="320" mass="35769">MVKIIAVTGATGSQGGGVVNVMKSTPGWKVRAVTRNPQSDAAKKLADEGIEVVQADMDDEESLSKAFEGVHAIFAVTNWWEQLFRGKGPDESGEIEERHGMNLARAAAAQPTLEHYIWSTTPSAKRMFKGEHITPHMDYKANVDARIKSELPELAAKTTYLYFGYYPQNMAFFPFLRPFQMPNSDKYVQIMATDPDAKVLLSGDMAVNPGIWVRQSIASAPKSFGKYANVALEKWSFRQMMEVWSEITGKNGVILQCTAEDWTRLWGPPGTELALQFKFGELVDPWAETDEFISPEELGIDPNEVVGFRGTIERLKPLWN</sequence>
<proteinExistence type="inferred from homology"/>
<dbReference type="Gene3D" id="3.90.25.10">
    <property type="entry name" value="UDP-galactose 4-epimerase, domain 1"/>
    <property type="match status" value="1"/>
</dbReference>
<evidence type="ECO:0000313" key="5">
    <source>
        <dbReference type="Proteomes" id="UP000233524"/>
    </source>
</evidence>
<accession>A0A2N3MXG7</accession>
<dbReference type="STRING" id="41688.A0A2N3MXG7"/>
<evidence type="ECO:0000259" key="3">
    <source>
        <dbReference type="Pfam" id="PF05368"/>
    </source>
</evidence>
<comment type="similarity">
    <text evidence="1">Belongs to the NmrA-type oxidoreductase family.</text>
</comment>
<gene>
    <name evidence="4" type="ORF">jhhlp_008232</name>
</gene>
<protein>
    <recommendedName>
        <fullName evidence="3">NmrA-like domain-containing protein</fullName>
    </recommendedName>
</protein>
<dbReference type="GO" id="GO:0005634">
    <property type="term" value="C:nucleus"/>
    <property type="evidence" value="ECO:0007669"/>
    <property type="project" value="TreeGrafter"/>
</dbReference>
<dbReference type="Pfam" id="PF05368">
    <property type="entry name" value="NmrA"/>
    <property type="match status" value="1"/>
</dbReference>
<dbReference type="InterPro" id="IPR051164">
    <property type="entry name" value="NmrA-like_oxidored"/>
</dbReference>
<dbReference type="VEuPathDB" id="FungiDB:jhhlp_008232"/>
<comment type="caution">
    <text evidence="4">The sequence shown here is derived from an EMBL/GenBank/DDBJ whole genome shotgun (WGS) entry which is preliminary data.</text>
</comment>
<dbReference type="OrthoDB" id="300709at2759"/>